<dbReference type="SUPFAM" id="SSF52540">
    <property type="entry name" value="P-loop containing nucleoside triphosphate hydrolases"/>
    <property type="match status" value="1"/>
</dbReference>
<dbReference type="PROSITE" id="PS50893">
    <property type="entry name" value="ABC_TRANSPORTER_2"/>
    <property type="match status" value="1"/>
</dbReference>
<feature type="transmembrane region" description="Helical" evidence="8">
    <location>
        <begin position="259"/>
        <end position="284"/>
    </location>
</feature>
<dbReference type="PROSITE" id="PS00211">
    <property type="entry name" value="ABC_TRANSPORTER_1"/>
    <property type="match status" value="1"/>
</dbReference>
<dbReference type="Pfam" id="PF00005">
    <property type="entry name" value="ABC_tran"/>
    <property type="match status" value="1"/>
</dbReference>
<evidence type="ECO:0000256" key="3">
    <source>
        <dbReference type="ARBA" id="ARBA00022692"/>
    </source>
</evidence>
<dbReference type="GO" id="GO:0016887">
    <property type="term" value="F:ATP hydrolysis activity"/>
    <property type="evidence" value="ECO:0007669"/>
    <property type="project" value="InterPro"/>
</dbReference>
<dbReference type="CDD" id="cd07346">
    <property type="entry name" value="ABC_6TM_exporters"/>
    <property type="match status" value="1"/>
</dbReference>
<dbReference type="AlphaFoldDB" id="A0AAD0FQ48"/>
<keyword evidence="4" id="KW-0547">Nucleotide-binding</keyword>
<dbReference type="Pfam" id="PF00664">
    <property type="entry name" value="ABC_membrane"/>
    <property type="match status" value="1"/>
</dbReference>
<organism evidence="11 12">
    <name type="scientific">Stenotrophomonas maltophilia</name>
    <name type="common">Pseudomonas maltophilia</name>
    <name type="synonym">Xanthomonas maltophilia</name>
    <dbReference type="NCBI Taxonomy" id="40324"/>
    <lineage>
        <taxon>Bacteria</taxon>
        <taxon>Pseudomonadati</taxon>
        <taxon>Pseudomonadota</taxon>
        <taxon>Gammaproteobacteria</taxon>
        <taxon>Lysobacterales</taxon>
        <taxon>Lysobacteraceae</taxon>
        <taxon>Stenotrophomonas</taxon>
        <taxon>Stenotrophomonas maltophilia group</taxon>
    </lineage>
</organism>
<feature type="transmembrane region" description="Helical" evidence="8">
    <location>
        <begin position="40"/>
        <end position="61"/>
    </location>
</feature>
<dbReference type="Proteomes" id="UP000234414">
    <property type="component" value="Chromosome"/>
</dbReference>
<feature type="transmembrane region" description="Helical" evidence="8">
    <location>
        <begin position="73"/>
        <end position="90"/>
    </location>
</feature>
<dbReference type="RefSeq" id="WP_101766110.1">
    <property type="nucleotide sequence ID" value="NZ_CP025298.1"/>
</dbReference>
<gene>
    <name evidence="11" type="ORF">SmaCSM2_18595</name>
</gene>
<dbReference type="Gene3D" id="3.40.50.300">
    <property type="entry name" value="P-loop containing nucleotide triphosphate hydrolases"/>
    <property type="match status" value="1"/>
</dbReference>
<keyword evidence="7 8" id="KW-0472">Membrane</keyword>
<evidence type="ECO:0000313" key="12">
    <source>
        <dbReference type="Proteomes" id="UP000234414"/>
    </source>
</evidence>
<dbReference type="SUPFAM" id="SSF90123">
    <property type="entry name" value="ABC transporter transmembrane region"/>
    <property type="match status" value="1"/>
</dbReference>
<dbReference type="InterPro" id="IPR017871">
    <property type="entry name" value="ABC_transporter-like_CS"/>
</dbReference>
<dbReference type="GO" id="GO:0015421">
    <property type="term" value="F:ABC-type oligopeptide transporter activity"/>
    <property type="evidence" value="ECO:0007669"/>
    <property type="project" value="TreeGrafter"/>
</dbReference>
<evidence type="ECO:0000256" key="7">
    <source>
        <dbReference type="ARBA" id="ARBA00023136"/>
    </source>
</evidence>
<evidence type="ECO:0000259" key="9">
    <source>
        <dbReference type="PROSITE" id="PS50893"/>
    </source>
</evidence>
<evidence type="ECO:0000256" key="6">
    <source>
        <dbReference type="ARBA" id="ARBA00022989"/>
    </source>
</evidence>
<evidence type="ECO:0008006" key="13">
    <source>
        <dbReference type="Google" id="ProtNLM"/>
    </source>
</evidence>
<dbReference type="InterPro" id="IPR027417">
    <property type="entry name" value="P-loop_NTPase"/>
</dbReference>
<evidence type="ECO:0000256" key="2">
    <source>
        <dbReference type="ARBA" id="ARBA00022448"/>
    </source>
</evidence>
<proteinExistence type="predicted"/>
<evidence type="ECO:0000256" key="1">
    <source>
        <dbReference type="ARBA" id="ARBA00004651"/>
    </source>
</evidence>
<feature type="domain" description="ABC transporter" evidence="9">
    <location>
        <begin position="354"/>
        <end position="588"/>
    </location>
</feature>
<evidence type="ECO:0000256" key="5">
    <source>
        <dbReference type="ARBA" id="ARBA00022840"/>
    </source>
</evidence>
<dbReference type="PANTHER" id="PTHR43394:SF1">
    <property type="entry name" value="ATP-BINDING CASSETTE SUB-FAMILY B MEMBER 10, MITOCHONDRIAL"/>
    <property type="match status" value="1"/>
</dbReference>
<comment type="subcellular location">
    <subcellularLocation>
        <location evidence="1">Cell membrane</location>
        <topology evidence="1">Multi-pass membrane protein</topology>
    </subcellularLocation>
</comment>
<reference evidence="11 12" key="1">
    <citation type="submission" date="2017-12" db="EMBL/GenBank/DDBJ databases">
        <title>Complete Genome Sequence of Stenotrophomonas maltophilia CSM2.</title>
        <authorList>
            <person name="Castro-Jaimes S."/>
            <person name="Lopez-Leal G."/>
            <person name="Barberena Jonas C."/>
            <person name="Bustos P."/>
            <person name="Perez-Oseguera A."/>
            <person name="Cevallos M.A."/>
        </authorList>
    </citation>
    <scope>NUCLEOTIDE SEQUENCE [LARGE SCALE GENOMIC DNA]</scope>
    <source>
        <strain evidence="11 12">CSM2</strain>
    </source>
</reference>
<dbReference type="InterPro" id="IPR003439">
    <property type="entry name" value="ABC_transporter-like_ATP-bd"/>
</dbReference>
<dbReference type="InterPro" id="IPR003593">
    <property type="entry name" value="AAA+_ATPase"/>
</dbReference>
<feature type="transmembrane region" description="Helical" evidence="8">
    <location>
        <begin position="156"/>
        <end position="176"/>
    </location>
</feature>
<feature type="transmembrane region" description="Helical" evidence="8">
    <location>
        <begin position="182"/>
        <end position="198"/>
    </location>
</feature>
<dbReference type="GO" id="GO:0005886">
    <property type="term" value="C:plasma membrane"/>
    <property type="evidence" value="ECO:0007669"/>
    <property type="project" value="UniProtKB-SubCell"/>
</dbReference>
<sequence>MELDKNRHNADVAPRASQSALSVLLRRFWRDFIGHRKASVTLAASLMVLSVLLQLPVPLLTMHIIDVVVEKRAFSIVNQLGMALVALILLRHAFSYINESVTLTLKESIIVDAQSTLFRHLQSLPLKFFTNKHSTYLQSRLMNDARAVEGALVRNFVTIAVNALTFVVGAAIILYLQPRMGAVLLLTIIPFGCIRLFTNQRMRSLSADMQEQQAATSAAISERLAGVATIKSLGQENSQAELMTQRLETLKGVYVRTNWFGVVSGIGTSLVTSLSTAFVLWYGLHLVTQGEMSLGQVVGILSLMNFLYAPVNALVAANIGIQQAASAVQRIYEFLDEEPEHAHGETFRLSQGRVEFRAIDFAYKPESKVFQDFSLTIAGRETIALVGHSGAGKSSLVRLLPRLNEIQAGQILIDGSDIRSVALPDLRAAIGIVEQQAFLFTGSILDNIRLGRPMATQEEVVAAARNANAHHFISSLPQGYETCVGERGLTLSGGECQRIALARMFLRDPRILILDEAVSALDSQSEEAIQRSLQSLCRGRTTIIIAHRLSTLMLADRIVLIEKGVLVEEGTHEELIASQGAYARLFLQQFQSQHVHGKDPIGMETT</sequence>
<evidence type="ECO:0000256" key="4">
    <source>
        <dbReference type="ARBA" id="ARBA00022741"/>
    </source>
</evidence>
<evidence type="ECO:0000259" key="10">
    <source>
        <dbReference type="PROSITE" id="PS50929"/>
    </source>
</evidence>
<keyword evidence="2" id="KW-0813">Transport</keyword>
<dbReference type="InterPro" id="IPR036640">
    <property type="entry name" value="ABC1_TM_sf"/>
</dbReference>
<dbReference type="Gene3D" id="1.20.1560.10">
    <property type="entry name" value="ABC transporter type 1, transmembrane domain"/>
    <property type="match status" value="1"/>
</dbReference>
<protein>
    <recommendedName>
        <fullName evidence="13">ABC transporter ATP-binding protein</fullName>
    </recommendedName>
</protein>
<dbReference type="PROSITE" id="PS50929">
    <property type="entry name" value="ABC_TM1F"/>
    <property type="match status" value="1"/>
</dbReference>
<feature type="transmembrane region" description="Helical" evidence="8">
    <location>
        <begin position="296"/>
        <end position="321"/>
    </location>
</feature>
<keyword evidence="6 8" id="KW-1133">Transmembrane helix</keyword>
<dbReference type="InterPro" id="IPR011527">
    <property type="entry name" value="ABC1_TM_dom"/>
</dbReference>
<dbReference type="EMBL" id="CP025298">
    <property type="protein sequence ID" value="AUI09083.1"/>
    <property type="molecule type" value="Genomic_DNA"/>
</dbReference>
<dbReference type="InterPro" id="IPR039421">
    <property type="entry name" value="Type_1_exporter"/>
</dbReference>
<dbReference type="FunFam" id="3.40.50.300:FF:000287">
    <property type="entry name" value="Multidrug ABC transporter ATP-binding protein"/>
    <property type="match status" value="1"/>
</dbReference>
<name>A0AAD0FQ48_STEMA</name>
<accession>A0AAD0FQ48</accession>
<feature type="domain" description="ABC transmembrane type-1" evidence="10">
    <location>
        <begin position="42"/>
        <end position="323"/>
    </location>
</feature>
<dbReference type="GO" id="GO:0005524">
    <property type="term" value="F:ATP binding"/>
    <property type="evidence" value="ECO:0007669"/>
    <property type="project" value="UniProtKB-KW"/>
</dbReference>
<evidence type="ECO:0000256" key="8">
    <source>
        <dbReference type="SAM" id="Phobius"/>
    </source>
</evidence>
<dbReference type="SMART" id="SM00382">
    <property type="entry name" value="AAA"/>
    <property type="match status" value="1"/>
</dbReference>
<dbReference type="PANTHER" id="PTHR43394">
    <property type="entry name" value="ATP-DEPENDENT PERMEASE MDL1, MITOCHONDRIAL"/>
    <property type="match status" value="1"/>
</dbReference>
<keyword evidence="3 8" id="KW-0812">Transmembrane</keyword>
<keyword evidence="5" id="KW-0067">ATP-binding</keyword>
<evidence type="ECO:0000313" key="11">
    <source>
        <dbReference type="EMBL" id="AUI09083.1"/>
    </source>
</evidence>